<evidence type="ECO:0000313" key="1">
    <source>
        <dbReference type="EMBL" id="DAF88579.1"/>
    </source>
</evidence>
<proteinExistence type="predicted"/>
<organism evidence="1">
    <name type="scientific">Siphoviridae sp. ctqzz19</name>
    <dbReference type="NCBI Taxonomy" id="2825682"/>
    <lineage>
        <taxon>Viruses</taxon>
        <taxon>Duplodnaviria</taxon>
        <taxon>Heunggongvirae</taxon>
        <taxon>Uroviricota</taxon>
        <taxon>Caudoviricetes</taxon>
    </lineage>
</organism>
<protein>
    <submittedName>
        <fullName evidence="1">Uncharacterized protein</fullName>
    </submittedName>
</protein>
<name>A0A8S5U291_9CAUD</name>
<sequence length="48" mass="5620">MIIISQYVLFCQALIGLKCYYLQLFKICFLRFNPPNINLTLFSGCKVK</sequence>
<dbReference type="EMBL" id="BK015988">
    <property type="protein sequence ID" value="DAF88579.1"/>
    <property type="molecule type" value="Genomic_DNA"/>
</dbReference>
<accession>A0A8S5U291</accession>
<reference evidence="1" key="1">
    <citation type="journal article" date="2021" name="Proc. Natl. Acad. Sci. U.S.A.">
        <title>A Catalog of Tens of Thousands of Viruses from Human Metagenomes Reveals Hidden Associations with Chronic Diseases.</title>
        <authorList>
            <person name="Tisza M.J."/>
            <person name="Buck C.B."/>
        </authorList>
    </citation>
    <scope>NUCLEOTIDE SEQUENCE</scope>
    <source>
        <strain evidence="1">Ctqzz19</strain>
    </source>
</reference>